<organism evidence="3">
    <name type="scientific">Nocardia globerula</name>
    <dbReference type="NCBI Taxonomy" id="1818"/>
    <lineage>
        <taxon>Bacteria</taxon>
        <taxon>Bacillati</taxon>
        <taxon>Actinomycetota</taxon>
        <taxon>Actinomycetes</taxon>
        <taxon>Mycobacteriales</taxon>
        <taxon>Nocardiaceae</taxon>
        <taxon>Nocardia</taxon>
    </lineage>
</organism>
<comment type="similarity">
    <text evidence="1">Belongs to the short-chain dehydrogenases/reductases (SDR) family.</text>
</comment>
<dbReference type="SUPFAM" id="SSF51735">
    <property type="entry name" value="NAD(P)-binding Rossmann-fold domains"/>
    <property type="match status" value="1"/>
</dbReference>
<dbReference type="EMBL" id="VNIQ01000003">
    <property type="protein sequence ID" value="TYQ04755.1"/>
    <property type="molecule type" value="Genomic_DNA"/>
</dbReference>
<accession>A0A652YR17</accession>
<dbReference type="PRINTS" id="PR00080">
    <property type="entry name" value="SDRFAMILY"/>
</dbReference>
<dbReference type="Pfam" id="PF13561">
    <property type="entry name" value="adh_short_C2"/>
    <property type="match status" value="1"/>
</dbReference>
<protein>
    <submittedName>
        <fullName evidence="3">NAD(P)-dependent dehydrogenase (Short-subunit alcohol dehydrogenase family)</fullName>
    </submittedName>
</protein>
<sequence>MQKFTKDRHLGRRIVVSGGVGGIGAAAIARLVEEGAAIGILDTDEAGAQALATKITAAGGVAIGVLCDVGDEASVSAATEQVAQHLGGIDGAVTCAGIARSSLAGEMAFDDWDSVIRVNLTGSFLVLKFALPHIERAGGGSIVTIGSVASLISANKNTPSYDASKSGVVGLTRSVAIGYADKGIRANCLCPGVVDTELARKARETNGVTSTALAQTPLARRAETGEMASVISFLLSDEASYITGSTLAADGGLTAQ</sequence>
<proteinExistence type="inferred from homology"/>
<dbReference type="PRINTS" id="PR00081">
    <property type="entry name" value="GDHRDH"/>
</dbReference>
<dbReference type="AlphaFoldDB" id="A0A652YR17"/>
<dbReference type="InterPro" id="IPR036291">
    <property type="entry name" value="NAD(P)-bd_dom_sf"/>
</dbReference>
<dbReference type="PANTHER" id="PTHR42760:SF133">
    <property type="entry name" value="3-OXOACYL-[ACYL-CARRIER-PROTEIN] REDUCTASE"/>
    <property type="match status" value="1"/>
</dbReference>
<dbReference type="GO" id="GO:0016616">
    <property type="term" value="F:oxidoreductase activity, acting on the CH-OH group of donors, NAD or NADP as acceptor"/>
    <property type="evidence" value="ECO:0007669"/>
    <property type="project" value="TreeGrafter"/>
</dbReference>
<comment type="caution">
    <text evidence="3">The sequence shown here is derived from an EMBL/GenBank/DDBJ whole genome shotgun (WGS) entry which is preliminary data.</text>
</comment>
<keyword evidence="2" id="KW-0560">Oxidoreductase</keyword>
<reference evidence="3" key="1">
    <citation type="submission" date="2019-07" db="EMBL/GenBank/DDBJ databases">
        <title>Genomic Encyclopedia of Type Strains, Phase IV (KMG-IV): sequencing the most valuable type-strain genomes for metagenomic binning, comparative biology and taxonomic classification.</title>
        <authorList>
            <person name="Goeker M."/>
        </authorList>
    </citation>
    <scope>NUCLEOTIDE SEQUENCE</scope>
    <source>
        <strain evidence="3">DSM 44596</strain>
    </source>
</reference>
<evidence type="ECO:0000256" key="1">
    <source>
        <dbReference type="ARBA" id="ARBA00006484"/>
    </source>
</evidence>
<dbReference type="Gene3D" id="3.40.50.720">
    <property type="entry name" value="NAD(P)-binding Rossmann-like Domain"/>
    <property type="match status" value="1"/>
</dbReference>
<dbReference type="FunFam" id="3.40.50.720:FF:000084">
    <property type="entry name" value="Short-chain dehydrogenase reductase"/>
    <property type="match status" value="1"/>
</dbReference>
<gene>
    <name evidence="3" type="ORF">FNL38_103105</name>
</gene>
<dbReference type="PANTHER" id="PTHR42760">
    <property type="entry name" value="SHORT-CHAIN DEHYDROGENASES/REDUCTASES FAMILY MEMBER"/>
    <property type="match status" value="1"/>
</dbReference>
<name>A0A652YR17_NOCGL</name>
<evidence type="ECO:0000256" key="2">
    <source>
        <dbReference type="ARBA" id="ARBA00023002"/>
    </source>
</evidence>
<dbReference type="InterPro" id="IPR002347">
    <property type="entry name" value="SDR_fam"/>
</dbReference>
<evidence type="ECO:0000313" key="3">
    <source>
        <dbReference type="EMBL" id="TYQ04755.1"/>
    </source>
</evidence>